<sequence>MSSTVPVLTAAQRDHINTAWDRIASRCVRDQILACALLHWDRVEPAGSVLDAKQLGLFLDEAAENRESGETKGNEFKVYRGNYGGRWELREILPNDTHASIIINLSWELSADEKASLEGLISANLASPDVPASLIKFTYRLCNTPMKDLPDDVVIGCDSD</sequence>
<evidence type="ECO:0000313" key="2">
    <source>
        <dbReference type="Proteomes" id="UP001444661"/>
    </source>
</evidence>
<evidence type="ECO:0000313" key="1">
    <source>
        <dbReference type="EMBL" id="KAK8039579.1"/>
    </source>
</evidence>
<comment type="caution">
    <text evidence="1">The sequence shown here is derived from an EMBL/GenBank/DDBJ whole genome shotgun (WGS) entry which is preliminary data.</text>
</comment>
<name>A0ABR1SZ22_9PEZI</name>
<accession>A0ABR1SZ22</accession>
<keyword evidence="2" id="KW-1185">Reference proteome</keyword>
<organism evidence="1 2">
    <name type="scientific">Apiospora rasikravindrae</name>
    <dbReference type="NCBI Taxonomy" id="990691"/>
    <lineage>
        <taxon>Eukaryota</taxon>
        <taxon>Fungi</taxon>
        <taxon>Dikarya</taxon>
        <taxon>Ascomycota</taxon>
        <taxon>Pezizomycotina</taxon>
        <taxon>Sordariomycetes</taxon>
        <taxon>Xylariomycetidae</taxon>
        <taxon>Amphisphaeriales</taxon>
        <taxon>Apiosporaceae</taxon>
        <taxon>Apiospora</taxon>
    </lineage>
</organism>
<gene>
    <name evidence="1" type="ORF">PG993_007990</name>
</gene>
<dbReference type="EMBL" id="JAQQWK010000006">
    <property type="protein sequence ID" value="KAK8039579.1"/>
    <property type="molecule type" value="Genomic_DNA"/>
</dbReference>
<dbReference type="Proteomes" id="UP001444661">
    <property type="component" value="Unassembled WGS sequence"/>
</dbReference>
<reference evidence="1 2" key="1">
    <citation type="submission" date="2023-01" db="EMBL/GenBank/DDBJ databases">
        <title>Analysis of 21 Apiospora genomes using comparative genomics revels a genus with tremendous synthesis potential of carbohydrate active enzymes and secondary metabolites.</title>
        <authorList>
            <person name="Sorensen T."/>
        </authorList>
    </citation>
    <scope>NUCLEOTIDE SEQUENCE [LARGE SCALE GENOMIC DNA]</scope>
    <source>
        <strain evidence="1 2">CBS 33761</strain>
    </source>
</reference>
<protein>
    <submittedName>
        <fullName evidence="1">Uncharacterized protein</fullName>
    </submittedName>
</protein>
<proteinExistence type="predicted"/>